<name>A0ABT1SHP3_9FIRM</name>
<dbReference type="RefSeq" id="WP_216560086.1">
    <property type="nucleotide sequence ID" value="NZ_CP172320.1"/>
</dbReference>
<dbReference type="PANTHER" id="PTHR33392">
    <property type="entry name" value="POLYISOPRENYL-TEICHOIC ACID--PEPTIDOGLYCAN TEICHOIC ACID TRANSFERASE TAGU"/>
    <property type="match status" value="1"/>
</dbReference>
<proteinExistence type="inferred from homology"/>
<dbReference type="InterPro" id="IPR050922">
    <property type="entry name" value="LytR/CpsA/Psr_CW_biosynth"/>
</dbReference>
<feature type="domain" description="Cell envelope-related transcriptional attenuator" evidence="2">
    <location>
        <begin position="80"/>
        <end position="236"/>
    </location>
</feature>
<evidence type="ECO:0000313" key="3">
    <source>
        <dbReference type="EMBL" id="MCQ4925472.1"/>
    </source>
</evidence>
<comment type="caution">
    <text evidence="3">The sequence shown here is derived from an EMBL/GenBank/DDBJ whole genome shotgun (WGS) entry which is preliminary data.</text>
</comment>
<evidence type="ECO:0000256" key="1">
    <source>
        <dbReference type="ARBA" id="ARBA00006068"/>
    </source>
</evidence>
<dbReference type="PANTHER" id="PTHR33392:SF6">
    <property type="entry name" value="POLYISOPRENYL-TEICHOIC ACID--PEPTIDOGLYCAN TEICHOIC ACID TRANSFERASE TAGU"/>
    <property type="match status" value="1"/>
</dbReference>
<accession>A0ABT1SHP3</accession>
<gene>
    <name evidence="3" type="ORF">NE686_20370</name>
</gene>
<sequence length="320" mass="36872">MKKKFLLSFILSFICFGLVFMVFGKDVFLDNGYVPTIEDNDKPEIDLGEDNKIEQKIKNEILFLMMGVDANGVKNYKGIRTDTMMLFKVNFDTGETNILSIPRDTRVLVKGKKDKINHAHSYGGPELTMRTVRDFLGIDVDYYVKVDYNVVMEVVDAIGGVEIDVPFDMKYKDTNPEITPLNINIKKGLQTLDGKNAHDFLRWRKNNDGSKVEYPEGDVGRIKAQQMFMKELIKQTLKFKNLFKLQNLIKTYYKNVETNIPLNIILKAATNAKKIDMENIKTDIIPGEGEYIGSTSYYLYDEIETEKLIKDIFNDYLLNE</sequence>
<evidence type="ECO:0000313" key="4">
    <source>
        <dbReference type="Proteomes" id="UP001524478"/>
    </source>
</evidence>
<keyword evidence="4" id="KW-1185">Reference proteome</keyword>
<dbReference type="NCBIfam" id="TIGR00350">
    <property type="entry name" value="lytR_cpsA_psr"/>
    <property type="match status" value="1"/>
</dbReference>
<comment type="similarity">
    <text evidence="1">Belongs to the LytR/CpsA/Psr (LCP) family.</text>
</comment>
<dbReference type="Proteomes" id="UP001524478">
    <property type="component" value="Unassembled WGS sequence"/>
</dbReference>
<reference evidence="3 4" key="1">
    <citation type="submission" date="2022-06" db="EMBL/GenBank/DDBJ databases">
        <title>Isolation of gut microbiota from human fecal samples.</title>
        <authorList>
            <person name="Pamer E.G."/>
            <person name="Barat B."/>
            <person name="Waligurski E."/>
            <person name="Medina S."/>
            <person name="Paddock L."/>
            <person name="Mostad J."/>
        </authorList>
    </citation>
    <scope>NUCLEOTIDE SEQUENCE [LARGE SCALE GENOMIC DNA]</scope>
    <source>
        <strain evidence="3 4">DFI.7.95</strain>
    </source>
</reference>
<dbReference type="Pfam" id="PF03816">
    <property type="entry name" value="LytR_cpsA_psr"/>
    <property type="match status" value="1"/>
</dbReference>
<organism evidence="3 4">
    <name type="scientific">Tissierella carlieri</name>
    <dbReference type="NCBI Taxonomy" id="689904"/>
    <lineage>
        <taxon>Bacteria</taxon>
        <taxon>Bacillati</taxon>
        <taxon>Bacillota</taxon>
        <taxon>Tissierellia</taxon>
        <taxon>Tissierellales</taxon>
        <taxon>Tissierellaceae</taxon>
        <taxon>Tissierella</taxon>
    </lineage>
</organism>
<protein>
    <submittedName>
        <fullName evidence="3">LCP family protein</fullName>
    </submittedName>
</protein>
<evidence type="ECO:0000259" key="2">
    <source>
        <dbReference type="Pfam" id="PF03816"/>
    </source>
</evidence>
<dbReference type="EMBL" id="JANGAC010000022">
    <property type="protein sequence ID" value="MCQ4925472.1"/>
    <property type="molecule type" value="Genomic_DNA"/>
</dbReference>
<dbReference type="InterPro" id="IPR004474">
    <property type="entry name" value="LytR_CpsA_psr"/>
</dbReference>